<proteinExistence type="predicted"/>
<dbReference type="OrthoDB" id="10254418at2759"/>
<keyword evidence="10" id="KW-1185">Reference proteome</keyword>
<reference evidence="9 10" key="1">
    <citation type="submission" date="2016-03" db="EMBL/GenBank/DDBJ databases">
        <authorList>
            <person name="Ploux O."/>
        </authorList>
    </citation>
    <scope>NUCLEOTIDE SEQUENCE [LARGE SCALE GENOMIC DNA]</scope>
    <source>
        <strain evidence="9 10">UAMH 11012</strain>
    </source>
</reference>
<keyword evidence="3" id="KW-1003">Cell membrane</keyword>
<dbReference type="EMBL" id="FJOG01000059">
    <property type="protein sequence ID" value="CZR68769.1"/>
    <property type="molecule type" value="Genomic_DNA"/>
</dbReference>
<dbReference type="STRING" id="576137.A0A1L7XUR3"/>
<organism evidence="9 10">
    <name type="scientific">Phialocephala subalpina</name>
    <dbReference type="NCBI Taxonomy" id="576137"/>
    <lineage>
        <taxon>Eukaryota</taxon>
        <taxon>Fungi</taxon>
        <taxon>Dikarya</taxon>
        <taxon>Ascomycota</taxon>
        <taxon>Pezizomycotina</taxon>
        <taxon>Leotiomycetes</taxon>
        <taxon>Helotiales</taxon>
        <taxon>Mollisiaceae</taxon>
        <taxon>Phialocephala</taxon>
        <taxon>Phialocephala fortinii species complex</taxon>
    </lineage>
</organism>
<evidence type="ECO:0000256" key="3">
    <source>
        <dbReference type="ARBA" id="ARBA00022475"/>
    </source>
</evidence>
<gene>
    <name evidence="9" type="ORF">PAC_18668</name>
</gene>
<evidence type="ECO:0000256" key="6">
    <source>
        <dbReference type="ARBA" id="ARBA00022989"/>
    </source>
</evidence>
<sequence length="336" mass="34338">MASTPVVNSVAAGAVFGAALTAAGVYSPSVIIGQMRLSDFHMLKAFLAASASSALAIILAQRLNLTSCKPRTPNTLNLFSPYDGNILGGSLLGIGMALSGACPGTLLPQIATGVPSGPYVLLGGILGGIFFSGFGKKWIGKVEDKDALSKPTVYQKLGGDRGNAMAVYEVICLGGIGAARNLYPEKVGVLLPAAIGGLWIGFSQFSSLYLTGATLGVSTAYEQLGDMYWWLEARILEGKKRPMPSIRGTAFAVGTMLGALALSVAMDIPSPNESIEISATRAVIGGILLVLGARIAGGCTSGHGISGMSQLSNSSIITSMAMFAGGIGFSALLRAL</sequence>
<evidence type="ECO:0000256" key="4">
    <source>
        <dbReference type="ARBA" id="ARBA00022519"/>
    </source>
</evidence>
<evidence type="ECO:0000256" key="7">
    <source>
        <dbReference type="ARBA" id="ARBA00023136"/>
    </source>
</evidence>
<feature type="transmembrane region" description="Helical" evidence="8">
    <location>
        <begin position="316"/>
        <end position="333"/>
    </location>
</feature>
<feature type="transmembrane region" description="Helical" evidence="8">
    <location>
        <begin position="119"/>
        <end position="139"/>
    </location>
</feature>
<keyword evidence="6 8" id="KW-1133">Transmembrane helix</keyword>
<dbReference type="PANTHER" id="PTHR30574">
    <property type="entry name" value="INNER MEMBRANE PROTEIN YEDE"/>
    <property type="match status" value="1"/>
</dbReference>
<keyword evidence="4" id="KW-0997">Cell inner membrane</keyword>
<feature type="transmembrane region" description="Helical" evidence="8">
    <location>
        <begin position="278"/>
        <end position="296"/>
    </location>
</feature>
<protein>
    <submittedName>
        <fullName evidence="9">Uncharacterized protein</fullName>
    </submittedName>
</protein>
<accession>A0A1L7XUR3</accession>
<feature type="transmembrane region" description="Helical" evidence="8">
    <location>
        <begin position="246"/>
        <end position="266"/>
    </location>
</feature>
<evidence type="ECO:0000256" key="8">
    <source>
        <dbReference type="SAM" id="Phobius"/>
    </source>
</evidence>
<dbReference type="InterPro" id="IPR007272">
    <property type="entry name" value="Sulf_transp_TsuA/YedE"/>
</dbReference>
<feature type="transmembrane region" description="Helical" evidence="8">
    <location>
        <begin position="190"/>
        <end position="210"/>
    </location>
</feature>
<evidence type="ECO:0000256" key="1">
    <source>
        <dbReference type="ARBA" id="ARBA00004429"/>
    </source>
</evidence>
<evidence type="ECO:0000256" key="2">
    <source>
        <dbReference type="ARBA" id="ARBA00022448"/>
    </source>
</evidence>
<evidence type="ECO:0000313" key="9">
    <source>
        <dbReference type="EMBL" id="CZR68769.1"/>
    </source>
</evidence>
<evidence type="ECO:0000313" key="10">
    <source>
        <dbReference type="Proteomes" id="UP000184330"/>
    </source>
</evidence>
<feature type="transmembrane region" description="Helical" evidence="8">
    <location>
        <begin position="12"/>
        <end position="33"/>
    </location>
</feature>
<evidence type="ECO:0000256" key="5">
    <source>
        <dbReference type="ARBA" id="ARBA00022692"/>
    </source>
</evidence>
<keyword evidence="5 8" id="KW-0812">Transmembrane</keyword>
<dbReference type="Pfam" id="PF04143">
    <property type="entry name" value="Sulf_transp"/>
    <property type="match status" value="1"/>
</dbReference>
<dbReference type="Proteomes" id="UP000184330">
    <property type="component" value="Unassembled WGS sequence"/>
</dbReference>
<dbReference type="GO" id="GO:0005886">
    <property type="term" value="C:plasma membrane"/>
    <property type="evidence" value="ECO:0007669"/>
    <property type="project" value="UniProtKB-SubCell"/>
</dbReference>
<dbReference type="AlphaFoldDB" id="A0A1L7XUR3"/>
<dbReference type="PANTHER" id="PTHR30574:SF1">
    <property type="entry name" value="SULPHUR TRANSPORT DOMAIN-CONTAINING PROTEIN"/>
    <property type="match status" value="1"/>
</dbReference>
<comment type="subcellular location">
    <subcellularLocation>
        <location evidence="1">Cell inner membrane</location>
        <topology evidence="1">Multi-pass membrane protein</topology>
    </subcellularLocation>
</comment>
<keyword evidence="7 8" id="KW-0472">Membrane</keyword>
<keyword evidence="2" id="KW-0813">Transport</keyword>
<name>A0A1L7XUR3_9HELO</name>
<feature type="transmembrane region" description="Helical" evidence="8">
    <location>
        <begin position="85"/>
        <end position="107"/>
    </location>
</feature>